<protein>
    <submittedName>
        <fullName evidence="1">Uncharacterized protein</fullName>
    </submittedName>
</protein>
<keyword evidence="2" id="KW-1185">Reference proteome</keyword>
<evidence type="ECO:0000313" key="2">
    <source>
        <dbReference type="Proteomes" id="UP001301769"/>
    </source>
</evidence>
<dbReference type="EMBL" id="MU858192">
    <property type="protein sequence ID" value="KAK4209850.1"/>
    <property type="molecule type" value="Genomic_DNA"/>
</dbReference>
<evidence type="ECO:0000313" key="1">
    <source>
        <dbReference type="EMBL" id="KAK4209850.1"/>
    </source>
</evidence>
<dbReference type="AlphaFoldDB" id="A0AAN6Y0M2"/>
<feature type="non-terminal residue" evidence="1">
    <location>
        <position position="1"/>
    </location>
</feature>
<comment type="caution">
    <text evidence="1">The sequence shown here is derived from an EMBL/GenBank/DDBJ whole genome shotgun (WGS) entry which is preliminary data.</text>
</comment>
<proteinExistence type="predicted"/>
<accession>A0AAN6Y0M2</accession>
<organism evidence="1 2">
    <name type="scientific">Rhypophila decipiens</name>
    <dbReference type="NCBI Taxonomy" id="261697"/>
    <lineage>
        <taxon>Eukaryota</taxon>
        <taxon>Fungi</taxon>
        <taxon>Dikarya</taxon>
        <taxon>Ascomycota</taxon>
        <taxon>Pezizomycotina</taxon>
        <taxon>Sordariomycetes</taxon>
        <taxon>Sordariomycetidae</taxon>
        <taxon>Sordariales</taxon>
        <taxon>Naviculisporaceae</taxon>
        <taxon>Rhypophila</taxon>
    </lineage>
</organism>
<reference evidence="1" key="2">
    <citation type="submission" date="2023-05" db="EMBL/GenBank/DDBJ databases">
        <authorList>
            <consortium name="Lawrence Berkeley National Laboratory"/>
            <person name="Steindorff A."/>
            <person name="Hensen N."/>
            <person name="Bonometti L."/>
            <person name="Westerberg I."/>
            <person name="Brannstrom I.O."/>
            <person name="Guillou S."/>
            <person name="Cros-Aarteil S."/>
            <person name="Calhoun S."/>
            <person name="Haridas S."/>
            <person name="Kuo A."/>
            <person name="Mondo S."/>
            <person name="Pangilinan J."/>
            <person name="Riley R."/>
            <person name="Labutti K."/>
            <person name="Andreopoulos B."/>
            <person name="Lipzen A."/>
            <person name="Chen C."/>
            <person name="Yanf M."/>
            <person name="Daum C."/>
            <person name="Ng V."/>
            <person name="Clum A."/>
            <person name="Ohm R."/>
            <person name="Martin F."/>
            <person name="Silar P."/>
            <person name="Natvig D."/>
            <person name="Lalanne C."/>
            <person name="Gautier V."/>
            <person name="Ament-Velasquez S.L."/>
            <person name="Kruys A."/>
            <person name="Hutchinson M.I."/>
            <person name="Powell A.J."/>
            <person name="Barry K."/>
            <person name="Miller A.N."/>
            <person name="Grigoriev I.V."/>
            <person name="Debuchy R."/>
            <person name="Gladieux P."/>
            <person name="Thoren M.H."/>
            <person name="Johannesson H."/>
        </authorList>
    </citation>
    <scope>NUCLEOTIDE SEQUENCE</scope>
    <source>
        <strain evidence="1">PSN293</strain>
    </source>
</reference>
<gene>
    <name evidence="1" type="ORF">QBC37DRAFT_293718</name>
</gene>
<sequence length="107" mass="12370">PHKATHCDDSWLRCKCSPFPNFHLARECKVLCHRACGNTKNPPGHERHGNAMHCESRCCICGRRDHPGLRCWRERCNCGRQHLGQDCTWRATCPAEGCDVYRCRLHN</sequence>
<name>A0AAN6Y0M2_9PEZI</name>
<reference evidence="1" key="1">
    <citation type="journal article" date="2023" name="Mol. Phylogenet. Evol.">
        <title>Genome-scale phylogeny and comparative genomics of the fungal order Sordariales.</title>
        <authorList>
            <person name="Hensen N."/>
            <person name="Bonometti L."/>
            <person name="Westerberg I."/>
            <person name="Brannstrom I.O."/>
            <person name="Guillou S."/>
            <person name="Cros-Aarteil S."/>
            <person name="Calhoun S."/>
            <person name="Haridas S."/>
            <person name="Kuo A."/>
            <person name="Mondo S."/>
            <person name="Pangilinan J."/>
            <person name="Riley R."/>
            <person name="LaButti K."/>
            <person name="Andreopoulos B."/>
            <person name="Lipzen A."/>
            <person name="Chen C."/>
            <person name="Yan M."/>
            <person name="Daum C."/>
            <person name="Ng V."/>
            <person name="Clum A."/>
            <person name="Steindorff A."/>
            <person name="Ohm R.A."/>
            <person name="Martin F."/>
            <person name="Silar P."/>
            <person name="Natvig D.O."/>
            <person name="Lalanne C."/>
            <person name="Gautier V."/>
            <person name="Ament-Velasquez S.L."/>
            <person name="Kruys A."/>
            <person name="Hutchinson M.I."/>
            <person name="Powell A.J."/>
            <person name="Barry K."/>
            <person name="Miller A.N."/>
            <person name="Grigoriev I.V."/>
            <person name="Debuchy R."/>
            <person name="Gladieux P."/>
            <person name="Hiltunen Thoren M."/>
            <person name="Johannesson H."/>
        </authorList>
    </citation>
    <scope>NUCLEOTIDE SEQUENCE</scope>
    <source>
        <strain evidence="1">PSN293</strain>
    </source>
</reference>
<dbReference type="Proteomes" id="UP001301769">
    <property type="component" value="Unassembled WGS sequence"/>
</dbReference>